<evidence type="ECO:0000256" key="5">
    <source>
        <dbReference type="ARBA" id="ARBA00022989"/>
    </source>
</evidence>
<organism evidence="10 11">
    <name type="scientific">Nakamurella panacisegetis</name>
    <dbReference type="NCBI Taxonomy" id="1090615"/>
    <lineage>
        <taxon>Bacteria</taxon>
        <taxon>Bacillati</taxon>
        <taxon>Actinomycetota</taxon>
        <taxon>Actinomycetes</taxon>
        <taxon>Nakamurellales</taxon>
        <taxon>Nakamurellaceae</taxon>
        <taxon>Nakamurella</taxon>
    </lineage>
</organism>
<dbReference type="InterPro" id="IPR017475">
    <property type="entry name" value="EPS_sugar_tfrase"/>
</dbReference>
<evidence type="ECO:0000256" key="2">
    <source>
        <dbReference type="ARBA" id="ARBA00006464"/>
    </source>
</evidence>
<feature type="domain" description="Bacterial sugar transferase" evidence="9">
    <location>
        <begin position="326"/>
        <end position="515"/>
    </location>
</feature>
<dbReference type="PANTHER" id="PTHR30576">
    <property type="entry name" value="COLANIC BIOSYNTHESIS UDP-GLUCOSE LIPID CARRIER TRANSFERASE"/>
    <property type="match status" value="1"/>
</dbReference>
<dbReference type="STRING" id="1090615.SAMN04515671_0516"/>
<dbReference type="Gene3D" id="3.40.50.720">
    <property type="entry name" value="NAD(P)-binding Rossmann-like Domain"/>
    <property type="match status" value="1"/>
</dbReference>
<dbReference type="NCBIfam" id="TIGR03025">
    <property type="entry name" value="EPS_sugtrans"/>
    <property type="match status" value="1"/>
</dbReference>
<protein>
    <submittedName>
        <fullName evidence="10">Undecaprenyl-phosphate galactose phosphotransferase, WbaP/exopolysaccharide biosynthesis polyprenyl glycosylphosphotransferase</fullName>
    </submittedName>
</protein>
<evidence type="ECO:0000259" key="9">
    <source>
        <dbReference type="Pfam" id="PF02397"/>
    </source>
</evidence>
<accession>A0A1H0II75</accession>
<evidence type="ECO:0000256" key="3">
    <source>
        <dbReference type="ARBA" id="ARBA00022679"/>
    </source>
</evidence>
<reference evidence="10 11" key="1">
    <citation type="submission" date="2016-10" db="EMBL/GenBank/DDBJ databases">
        <authorList>
            <person name="de Groot N.N."/>
        </authorList>
    </citation>
    <scope>NUCLEOTIDE SEQUENCE [LARGE SCALE GENOMIC DNA]</scope>
    <source>
        <strain evidence="11">P4-7,KCTC 19426,CECT 7604</strain>
    </source>
</reference>
<gene>
    <name evidence="10" type="ORF">SAMN04515671_0516</name>
</gene>
<proteinExistence type="inferred from homology"/>
<dbReference type="Pfam" id="PF02397">
    <property type="entry name" value="Bac_transf"/>
    <property type="match status" value="1"/>
</dbReference>
<feature type="region of interest" description="Disordered" evidence="7">
    <location>
        <begin position="1"/>
        <end position="31"/>
    </location>
</feature>
<feature type="transmembrane region" description="Helical" evidence="8">
    <location>
        <begin position="147"/>
        <end position="168"/>
    </location>
</feature>
<evidence type="ECO:0000256" key="4">
    <source>
        <dbReference type="ARBA" id="ARBA00022692"/>
    </source>
</evidence>
<name>A0A1H0II75_9ACTN</name>
<feature type="transmembrane region" description="Helical" evidence="8">
    <location>
        <begin position="123"/>
        <end position="141"/>
    </location>
</feature>
<dbReference type="PANTHER" id="PTHR30576:SF10">
    <property type="entry name" value="SLL5057 PROTEIN"/>
    <property type="match status" value="1"/>
</dbReference>
<keyword evidence="5 8" id="KW-1133">Transmembrane helix</keyword>
<evidence type="ECO:0000256" key="6">
    <source>
        <dbReference type="ARBA" id="ARBA00023136"/>
    </source>
</evidence>
<keyword evidence="11" id="KW-1185">Reference proteome</keyword>
<dbReference type="RefSeq" id="WP_090474461.1">
    <property type="nucleotide sequence ID" value="NZ_LT629710.1"/>
</dbReference>
<dbReference type="EMBL" id="LT629710">
    <property type="protein sequence ID" value="SDO31093.1"/>
    <property type="molecule type" value="Genomic_DNA"/>
</dbReference>
<comment type="subcellular location">
    <subcellularLocation>
        <location evidence="1">Membrane</location>
        <topology evidence="1">Multi-pass membrane protein</topology>
    </subcellularLocation>
</comment>
<evidence type="ECO:0000313" key="10">
    <source>
        <dbReference type="EMBL" id="SDO31093.1"/>
    </source>
</evidence>
<evidence type="ECO:0000256" key="1">
    <source>
        <dbReference type="ARBA" id="ARBA00004141"/>
    </source>
</evidence>
<dbReference type="GO" id="GO:0016020">
    <property type="term" value="C:membrane"/>
    <property type="evidence" value="ECO:0007669"/>
    <property type="project" value="UniProtKB-SubCell"/>
</dbReference>
<dbReference type="AlphaFoldDB" id="A0A1H0II75"/>
<dbReference type="Pfam" id="PF13727">
    <property type="entry name" value="CoA_binding_3"/>
    <property type="match status" value="1"/>
</dbReference>
<dbReference type="InterPro" id="IPR003362">
    <property type="entry name" value="Bact_transf"/>
</dbReference>
<feature type="transmembrane region" description="Helical" evidence="8">
    <location>
        <begin position="329"/>
        <end position="352"/>
    </location>
</feature>
<dbReference type="GO" id="GO:0016780">
    <property type="term" value="F:phosphotransferase activity, for other substituted phosphate groups"/>
    <property type="evidence" value="ECO:0007669"/>
    <property type="project" value="TreeGrafter"/>
</dbReference>
<dbReference type="Proteomes" id="UP000198741">
    <property type="component" value="Chromosome I"/>
</dbReference>
<sequence>MTLSTSPRSAQVPADGRPLPASDERGALRAGAPADAASRGLPWARRYAIGLFVSDVVVVTWAAVGAHTIRLGSLTTRVSRAPDQTGYVLLTVGLVLLWLVGLHWGGSREKSVLGYGPEEYKRVVQSTVTLFGLVAICSYVFDLNLPRVYVLVVMPAGLVALTLSRFIWRRWLHAKRLAGEYQSKVLVVGNVHSATELTRSLRRAPLAGYRVIGICTSVTAADQHAVTQQGGTMSVDGFPVLGTLTDVAGVATACGADVVAVTATASFSPDMVRKLGWELESTDIDLVLAPALTNIAGPRVHTTPIAGLPLIHVDRPTYRGANRIVKKSFDIVGALVLILLLSPVLLGLAVSIKLTDRGSIFFRQERVGLNGKSFRMVKFRSMVPNAEDLLADLRRSSRDAGNDILFKLRDDPRVTKIGRVLRRFSLDELPQLFNVLKGDMSLVGPRPPLRTEVDVYGDDARLRLLVKPGMTGLWQVSGRSNLTWEETVRLDVYYVENWSITGDLVILWKTAKAVVASSGAY</sequence>
<evidence type="ECO:0000256" key="7">
    <source>
        <dbReference type="SAM" id="MobiDB-lite"/>
    </source>
</evidence>
<feature type="transmembrane region" description="Helical" evidence="8">
    <location>
        <begin position="84"/>
        <end position="102"/>
    </location>
</feature>
<feature type="transmembrane region" description="Helical" evidence="8">
    <location>
        <begin position="47"/>
        <end position="64"/>
    </location>
</feature>
<comment type="similarity">
    <text evidence="2">Belongs to the bacterial sugar transferase family.</text>
</comment>
<evidence type="ECO:0000256" key="8">
    <source>
        <dbReference type="SAM" id="Phobius"/>
    </source>
</evidence>
<dbReference type="OrthoDB" id="9808602at2"/>
<keyword evidence="4 8" id="KW-0812">Transmembrane</keyword>
<keyword evidence="6 8" id="KW-0472">Membrane</keyword>
<evidence type="ECO:0000313" key="11">
    <source>
        <dbReference type="Proteomes" id="UP000198741"/>
    </source>
</evidence>
<keyword evidence="3 10" id="KW-0808">Transferase</keyword>